<keyword evidence="2" id="KW-1185">Reference proteome</keyword>
<sequence length="348" mass="39444">MTVNYTVDASNAVKEVQKIRPILRPFLVPFNKKVRRAADYRRRVAEKLRPELTRMTEAHKTLGDEDEDNFSSSVTEQHNLATWSLMPYLEFEHPNKVWQGHYEHGTTPTPESIADTLLAGSFAAIHTTTMTLTNVLYDLAAHPEYAVVLREEIERISAEEPDGKLRKKTMPKLRRLDSFIKESQRINPLGQTMLLRIVTAPAGIHLSNGDYLPHNSTIAVAQARQNSAIDPKFLSPMPPQPSLDEFHPWRFYDLRKLSGEENKHQFVTTTLESTVFGHGRWACPGRFFASNEIKAILIQLLMKYEIGVGPAGQGDGVGGKWKRPVTASVEMGYYPDPTASIYFRDRKI</sequence>
<accession>A0ACC1NU57</accession>
<evidence type="ECO:0000313" key="2">
    <source>
        <dbReference type="Proteomes" id="UP001143910"/>
    </source>
</evidence>
<name>A0ACC1NU57_9HYPO</name>
<evidence type="ECO:0000313" key="1">
    <source>
        <dbReference type="EMBL" id="KAJ2982842.1"/>
    </source>
</evidence>
<gene>
    <name evidence="1" type="ORF">NQ176_g1116</name>
</gene>
<comment type="caution">
    <text evidence="1">The sequence shown here is derived from an EMBL/GenBank/DDBJ whole genome shotgun (WGS) entry which is preliminary data.</text>
</comment>
<protein>
    <submittedName>
        <fullName evidence="1">Uncharacterized protein</fullName>
    </submittedName>
</protein>
<organism evidence="1 2">
    <name type="scientific">Zarea fungicola</name>
    <dbReference type="NCBI Taxonomy" id="93591"/>
    <lineage>
        <taxon>Eukaryota</taxon>
        <taxon>Fungi</taxon>
        <taxon>Dikarya</taxon>
        <taxon>Ascomycota</taxon>
        <taxon>Pezizomycotina</taxon>
        <taxon>Sordariomycetes</taxon>
        <taxon>Hypocreomycetidae</taxon>
        <taxon>Hypocreales</taxon>
        <taxon>Cordycipitaceae</taxon>
        <taxon>Zarea</taxon>
    </lineage>
</organism>
<dbReference type="Proteomes" id="UP001143910">
    <property type="component" value="Unassembled WGS sequence"/>
</dbReference>
<reference evidence="1" key="1">
    <citation type="submission" date="2022-08" db="EMBL/GenBank/DDBJ databases">
        <title>Genome Sequence of Lecanicillium fungicola.</title>
        <authorList>
            <person name="Buettner E."/>
        </authorList>
    </citation>
    <scope>NUCLEOTIDE SEQUENCE</scope>
    <source>
        <strain evidence="1">Babe33</strain>
    </source>
</reference>
<dbReference type="EMBL" id="JANJQO010000055">
    <property type="protein sequence ID" value="KAJ2982842.1"/>
    <property type="molecule type" value="Genomic_DNA"/>
</dbReference>
<proteinExistence type="predicted"/>